<dbReference type="GO" id="GO:0005737">
    <property type="term" value="C:cytoplasm"/>
    <property type="evidence" value="ECO:0007669"/>
    <property type="project" value="TreeGrafter"/>
</dbReference>
<dbReference type="Gene3D" id="1.10.287.110">
    <property type="entry name" value="DnaJ domain"/>
    <property type="match status" value="1"/>
</dbReference>
<dbReference type="PANTHER" id="PTHR43096">
    <property type="entry name" value="DNAJ HOMOLOG 1, MITOCHONDRIAL-RELATED"/>
    <property type="match status" value="1"/>
</dbReference>
<sequence>MNGFRIFKPDPDLPFCTASSVLHTQHKFPPSPVFRFGYRPVFNPLLQKPISLSSISSHQNACHKKRLTAVKASRTGETPYEVLGVSPAATQYEIKKAYRKLALKYHPDVNKEPNAKEKFMRIKHAYNTVLNSKARKKYGSGSGSSNDSYDTTSGSQSRATKDEDFYGFGDFFRDVQITLEDFFKDVQEEFRNWEANLASQGKMKSLWEEVAEIGEEFIEFLEKELNITDAEAEGESLRGKATQNNGSSSVDGLASGTEHKATEKRSNIEENLDEIEEALAQLKKELGLL</sequence>
<accession>A0A9P1E2A9</accession>
<evidence type="ECO:0000313" key="4">
    <source>
        <dbReference type="Proteomes" id="UP001152484"/>
    </source>
</evidence>
<dbReference type="Proteomes" id="UP001152484">
    <property type="component" value="Unassembled WGS sequence"/>
</dbReference>
<dbReference type="AlphaFoldDB" id="A0A9P1E2A9"/>
<organism evidence="3 4">
    <name type="scientific">Cuscuta europaea</name>
    <name type="common">European dodder</name>
    <dbReference type="NCBI Taxonomy" id="41803"/>
    <lineage>
        <taxon>Eukaryota</taxon>
        <taxon>Viridiplantae</taxon>
        <taxon>Streptophyta</taxon>
        <taxon>Embryophyta</taxon>
        <taxon>Tracheophyta</taxon>
        <taxon>Spermatophyta</taxon>
        <taxon>Magnoliopsida</taxon>
        <taxon>eudicotyledons</taxon>
        <taxon>Gunneridae</taxon>
        <taxon>Pentapetalae</taxon>
        <taxon>asterids</taxon>
        <taxon>lamiids</taxon>
        <taxon>Solanales</taxon>
        <taxon>Convolvulaceae</taxon>
        <taxon>Cuscuteae</taxon>
        <taxon>Cuscuta</taxon>
        <taxon>Cuscuta subgen. Cuscuta</taxon>
    </lineage>
</organism>
<dbReference type="InterPro" id="IPR001623">
    <property type="entry name" value="DnaJ_domain"/>
</dbReference>
<dbReference type="SUPFAM" id="SSF46565">
    <property type="entry name" value="Chaperone J-domain"/>
    <property type="match status" value="1"/>
</dbReference>
<dbReference type="EMBL" id="CAMAPE010000009">
    <property type="protein sequence ID" value="CAH9074907.1"/>
    <property type="molecule type" value="Genomic_DNA"/>
</dbReference>
<dbReference type="OrthoDB" id="10250354at2759"/>
<feature type="compositionally biased region" description="Basic and acidic residues" evidence="1">
    <location>
        <begin position="257"/>
        <end position="268"/>
    </location>
</feature>
<comment type="caution">
    <text evidence="3">The sequence shown here is derived from an EMBL/GenBank/DDBJ whole genome shotgun (WGS) entry which is preliminary data.</text>
</comment>
<feature type="compositionally biased region" description="Polar residues" evidence="1">
    <location>
        <begin position="241"/>
        <end position="250"/>
    </location>
</feature>
<dbReference type="SMART" id="SM00271">
    <property type="entry name" value="DnaJ"/>
    <property type="match status" value="1"/>
</dbReference>
<dbReference type="PANTHER" id="PTHR43096:SF61">
    <property type="entry name" value="CHAPERONE DNAJ-DOMAIN SUPERFAMILY PROTEIN"/>
    <property type="match status" value="1"/>
</dbReference>
<feature type="domain" description="J" evidence="2">
    <location>
        <begin position="78"/>
        <end position="142"/>
    </location>
</feature>
<evidence type="ECO:0000256" key="1">
    <source>
        <dbReference type="SAM" id="MobiDB-lite"/>
    </source>
</evidence>
<feature type="compositionally biased region" description="Low complexity" evidence="1">
    <location>
        <begin position="143"/>
        <end position="155"/>
    </location>
</feature>
<dbReference type="InterPro" id="IPR036869">
    <property type="entry name" value="J_dom_sf"/>
</dbReference>
<dbReference type="PRINTS" id="PR00625">
    <property type="entry name" value="JDOMAIN"/>
</dbReference>
<keyword evidence="4" id="KW-1185">Reference proteome</keyword>
<protein>
    <recommendedName>
        <fullName evidence="2">J domain-containing protein</fullName>
    </recommendedName>
</protein>
<name>A0A9P1E2A9_CUSEU</name>
<feature type="region of interest" description="Disordered" evidence="1">
    <location>
        <begin position="136"/>
        <end position="158"/>
    </location>
</feature>
<dbReference type="GO" id="GO:0051082">
    <property type="term" value="F:unfolded protein binding"/>
    <property type="evidence" value="ECO:0007669"/>
    <property type="project" value="TreeGrafter"/>
</dbReference>
<gene>
    <name evidence="3" type="ORF">CEURO_LOCUS5375</name>
</gene>
<dbReference type="CDD" id="cd06257">
    <property type="entry name" value="DnaJ"/>
    <property type="match status" value="1"/>
</dbReference>
<dbReference type="PROSITE" id="PS50076">
    <property type="entry name" value="DNAJ_2"/>
    <property type="match status" value="1"/>
</dbReference>
<feature type="region of interest" description="Disordered" evidence="1">
    <location>
        <begin position="233"/>
        <end position="270"/>
    </location>
</feature>
<dbReference type="GO" id="GO:0042026">
    <property type="term" value="P:protein refolding"/>
    <property type="evidence" value="ECO:0007669"/>
    <property type="project" value="TreeGrafter"/>
</dbReference>
<dbReference type="Pfam" id="PF00226">
    <property type="entry name" value="DnaJ"/>
    <property type="match status" value="1"/>
</dbReference>
<proteinExistence type="predicted"/>
<evidence type="ECO:0000259" key="2">
    <source>
        <dbReference type="PROSITE" id="PS50076"/>
    </source>
</evidence>
<evidence type="ECO:0000313" key="3">
    <source>
        <dbReference type="EMBL" id="CAH9074907.1"/>
    </source>
</evidence>
<reference evidence="3" key="1">
    <citation type="submission" date="2022-07" db="EMBL/GenBank/DDBJ databases">
        <authorList>
            <person name="Macas J."/>
            <person name="Novak P."/>
            <person name="Neumann P."/>
        </authorList>
    </citation>
    <scope>NUCLEOTIDE SEQUENCE</scope>
</reference>